<dbReference type="RefSeq" id="WP_047188102.1">
    <property type="nucleotide sequence ID" value="NZ_LCYG01000016.1"/>
</dbReference>
<evidence type="ECO:0000256" key="3">
    <source>
        <dbReference type="ARBA" id="ARBA00020170"/>
    </source>
</evidence>
<dbReference type="Gene3D" id="1.20.1050.90">
    <property type="entry name" value="RecF/RecN/SMC, N-terminal domain"/>
    <property type="match status" value="1"/>
</dbReference>
<dbReference type="GO" id="GO:0006260">
    <property type="term" value="P:DNA replication"/>
    <property type="evidence" value="ECO:0007669"/>
    <property type="project" value="UniProtKB-UniRule"/>
</dbReference>
<dbReference type="GO" id="GO:0003697">
    <property type="term" value="F:single-stranded DNA binding"/>
    <property type="evidence" value="ECO:0007669"/>
    <property type="project" value="UniProtKB-UniRule"/>
</dbReference>
<keyword evidence="6 9" id="KW-0547">Nucleotide-binding</keyword>
<accession>A0A0H1RGT7</accession>
<dbReference type="PATRIC" id="fig|1225564.3.peg.1734"/>
<dbReference type="PROSITE" id="PS00617">
    <property type="entry name" value="RECF_1"/>
    <property type="match status" value="1"/>
</dbReference>
<dbReference type="OrthoDB" id="9803889at2"/>
<dbReference type="GO" id="GO:0005737">
    <property type="term" value="C:cytoplasm"/>
    <property type="evidence" value="ECO:0007669"/>
    <property type="project" value="UniProtKB-SubCell"/>
</dbReference>
<evidence type="ECO:0000256" key="1">
    <source>
        <dbReference type="ARBA" id="ARBA00004496"/>
    </source>
</evidence>
<dbReference type="GO" id="GO:0009432">
    <property type="term" value="P:SOS response"/>
    <property type="evidence" value="ECO:0007669"/>
    <property type="project" value="UniProtKB-UniRule"/>
</dbReference>
<evidence type="ECO:0000259" key="10">
    <source>
        <dbReference type="Pfam" id="PF02463"/>
    </source>
</evidence>
<dbReference type="GO" id="GO:0006302">
    <property type="term" value="P:double-strand break repair"/>
    <property type="evidence" value="ECO:0007669"/>
    <property type="project" value="TreeGrafter"/>
</dbReference>
<keyword evidence="5 9" id="KW-0235">DNA replication</keyword>
<dbReference type="NCBIfam" id="TIGR00611">
    <property type="entry name" value="recf"/>
    <property type="match status" value="1"/>
</dbReference>
<dbReference type="Gene3D" id="3.40.50.300">
    <property type="entry name" value="P-loop containing nucleotide triphosphate hydrolases"/>
    <property type="match status" value="1"/>
</dbReference>
<feature type="domain" description="RecF/RecN/SMC N-terminal" evidence="10">
    <location>
        <begin position="11"/>
        <end position="365"/>
    </location>
</feature>
<evidence type="ECO:0000256" key="9">
    <source>
        <dbReference type="HAMAP-Rule" id="MF_00365"/>
    </source>
</evidence>
<dbReference type="InterPro" id="IPR003395">
    <property type="entry name" value="RecF/RecN/SMC_N"/>
</dbReference>
<dbReference type="InterPro" id="IPR027417">
    <property type="entry name" value="P-loop_NTPase"/>
</dbReference>
<proteinExistence type="inferred from homology"/>
<reference evidence="11 12" key="1">
    <citation type="submission" date="2015-05" db="EMBL/GenBank/DDBJ databases">
        <title>Draft genome sequence of Microvirga vignae strain BR3299, a novel nitrogen fixing bacteria isolated from Brazil semi-aired region.</title>
        <authorList>
            <person name="Zilli J.E."/>
            <person name="Passos S.R."/>
            <person name="Leite J."/>
            <person name="Baldani J.I."/>
            <person name="Xavier G.R."/>
            <person name="Rumjaneck N.G."/>
            <person name="Simoes-Araujo J.L."/>
        </authorList>
    </citation>
    <scope>NUCLEOTIDE SEQUENCE [LARGE SCALE GENOMIC DNA]</scope>
    <source>
        <strain evidence="11 12">BR3299</strain>
    </source>
</reference>
<keyword evidence="9" id="KW-0227">DNA damage</keyword>
<comment type="caution">
    <text evidence="11">The sequence shown here is derived from an EMBL/GenBank/DDBJ whole genome shotgun (WGS) entry which is preliminary data.</text>
</comment>
<evidence type="ECO:0000313" key="11">
    <source>
        <dbReference type="EMBL" id="KLK94061.1"/>
    </source>
</evidence>
<dbReference type="EMBL" id="LCYG01000016">
    <property type="protein sequence ID" value="KLK94061.1"/>
    <property type="molecule type" value="Genomic_DNA"/>
</dbReference>
<keyword evidence="8 9" id="KW-0238">DNA-binding</keyword>
<dbReference type="InterPro" id="IPR018078">
    <property type="entry name" value="DNA-binding_RecF_CS"/>
</dbReference>
<gene>
    <name evidence="9" type="primary">recF</name>
    <name evidence="11" type="ORF">AA309_06300</name>
</gene>
<evidence type="ECO:0000256" key="8">
    <source>
        <dbReference type="ARBA" id="ARBA00023125"/>
    </source>
</evidence>
<dbReference type="Proteomes" id="UP000035489">
    <property type="component" value="Unassembled WGS sequence"/>
</dbReference>
<keyword evidence="9" id="KW-0742">SOS response</keyword>
<dbReference type="Pfam" id="PF02463">
    <property type="entry name" value="SMC_N"/>
    <property type="match status" value="1"/>
</dbReference>
<comment type="subcellular location">
    <subcellularLocation>
        <location evidence="1 9">Cytoplasm</location>
    </subcellularLocation>
</comment>
<dbReference type="AlphaFoldDB" id="A0A0H1RGT7"/>
<dbReference type="PANTHER" id="PTHR32182:SF0">
    <property type="entry name" value="DNA REPLICATION AND REPAIR PROTEIN RECF"/>
    <property type="match status" value="1"/>
</dbReference>
<dbReference type="SUPFAM" id="SSF52540">
    <property type="entry name" value="P-loop containing nucleoside triphosphate hydrolases"/>
    <property type="match status" value="1"/>
</dbReference>
<dbReference type="STRING" id="1225564.AA309_06300"/>
<evidence type="ECO:0000313" key="12">
    <source>
        <dbReference type="Proteomes" id="UP000035489"/>
    </source>
</evidence>
<keyword evidence="12" id="KW-1185">Reference proteome</keyword>
<sequence length="386" mass="41619">MSSAPVPASRIARLILQDFRTYASLDLPVSRQLVALVGENGAGKTNVLEAISLFMPGRGLRRAELGDMARQGGPGSFAISLTLDAPYGEHRLGTGIEPQSEIGRSSRICRIDGTTASSPTAFAEFLRVVWLTPDLDALFRGPAGDRRRFLDRLVLAVDAEHGARVNALERALRSRNRVLEDNPDDRLWLDALEREVAELAIAVAAARRETVERLAALILETREEDSPFPFATMGLEGEIDTLIATLPAVDAEDRYRAILRDYRARDRAAGRTLVGPQASDLLVRHGPKDIPANTASTGEQKALLIGLVLAHAGLVASMSGIAPFVLLDEVAAHLDPRRRAGLFAALESLGGQVWMTGADPSLFTELEGRADMLQVSPGKIEALSTP</sequence>
<dbReference type="HAMAP" id="MF_00365">
    <property type="entry name" value="RecF"/>
    <property type="match status" value="1"/>
</dbReference>
<name>A0A0H1RGT7_9HYPH</name>
<evidence type="ECO:0000256" key="6">
    <source>
        <dbReference type="ARBA" id="ARBA00022741"/>
    </source>
</evidence>
<keyword evidence="4 9" id="KW-0963">Cytoplasm</keyword>
<dbReference type="InterPro" id="IPR042174">
    <property type="entry name" value="RecF_2"/>
</dbReference>
<dbReference type="GO" id="GO:0000731">
    <property type="term" value="P:DNA synthesis involved in DNA repair"/>
    <property type="evidence" value="ECO:0007669"/>
    <property type="project" value="TreeGrafter"/>
</dbReference>
<comment type="similarity">
    <text evidence="2 9">Belongs to the RecF family.</text>
</comment>
<dbReference type="PANTHER" id="PTHR32182">
    <property type="entry name" value="DNA REPLICATION AND REPAIR PROTEIN RECF"/>
    <property type="match status" value="1"/>
</dbReference>
<keyword evidence="7 9" id="KW-0067">ATP-binding</keyword>
<dbReference type="GO" id="GO:0005524">
    <property type="term" value="F:ATP binding"/>
    <property type="evidence" value="ECO:0007669"/>
    <property type="project" value="UniProtKB-UniRule"/>
</dbReference>
<comment type="function">
    <text evidence="9">The RecF protein is involved in DNA metabolism; it is required for DNA replication and normal SOS inducibility. RecF binds preferentially to single-stranded, linear DNA. It also seems to bind ATP.</text>
</comment>
<evidence type="ECO:0000256" key="4">
    <source>
        <dbReference type="ARBA" id="ARBA00022490"/>
    </source>
</evidence>
<protein>
    <recommendedName>
        <fullName evidence="3 9">DNA replication and repair protein RecF</fullName>
    </recommendedName>
</protein>
<feature type="binding site" evidence="9">
    <location>
        <begin position="38"/>
        <end position="45"/>
    </location>
    <ligand>
        <name>ATP</name>
        <dbReference type="ChEBI" id="CHEBI:30616"/>
    </ligand>
</feature>
<evidence type="ECO:0000256" key="2">
    <source>
        <dbReference type="ARBA" id="ARBA00008016"/>
    </source>
</evidence>
<organism evidence="11 12">
    <name type="scientific">Microvirga vignae</name>
    <dbReference type="NCBI Taxonomy" id="1225564"/>
    <lineage>
        <taxon>Bacteria</taxon>
        <taxon>Pseudomonadati</taxon>
        <taxon>Pseudomonadota</taxon>
        <taxon>Alphaproteobacteria</taxon>
        <taxon>Hyphomicrobiales</taxon>
        <taxon>Methylobacteriaceae</taxon>
        <taxon>Microvirga</taxon>
    </lineage>
</organism>
<keyword evidence="9" id="KW-0234">DNA repair</keyword>
<evidence type="ECO:0000256" key="7">
    <source>
        <dbReference type="ARBA" id="ARBA00022840"/>
    </source>
</evidence>
<evidence type="ECO:0000256" key="5">
    <source>
        <dbReference type="ARBA" id="ARBA00022705"/>
    </source>
</evidence>
<dbReference type="InterPro" id="IPR001238">
    <property type="entry name" value="DNA-binding_RecF"/>
</dbReference>